<dbReference type="PANTHER" id="PTHR47253:SF4">
    <property type="entry name" value="ISOCHORISMATE SYNTHASE 2, CHLOROPLASTIC"/>
    <property type="match status" value="1"/>
</dbReference>
<reference evidence="7" key="1">
    <citation type="submission" date="2024-04" db="EMBL/GenBank/DDBJ databases">
        <authorList>
            <person name="Manzano-Marin A."/>
            <person name="Manzano-Marin A."/>
            <person name="Alejandro Manzano Marin A."/>
        </authorList>
    </citation>
    <scope>NUCLEOTIDE SEQUENCE [LARGE SCALE GENOMIC DNA]</scope>
    <source>
        <strain evidence="7">TABTEA</strain>
    </source>
</reference>
<evidence type="ECO:0000256" key="4">
    <source>
        <dbReference type="ARBA" id="ARBA00022842"/>
    </source>
</evidence>
<organism evidence="7 8">
    <name type="scientific">Candidatus Providencia siddallii</name>
    <dbReference type="NCBI Taxonomy" id="1715285"/>
    <lineage>
        <taxon>Bacteria</taxon>
        <taxon>Pseudomonadati</taxon>
        <taxon>Pseudomonadota</taxon>
        <taxon>Gammaproteobacteria</taxon>
        <taxon>Enterobacterales</taxon>
        <taxon>Morganellaceae</taxon>
        <taxon>Providencia</taxon>
    </lineage>
</organism>
<dbReference type="InterPro" id="IPR004561">
    <property type="entry name" value="IsoChor_synthase"/>
</dbReference>
<evidence type="ECO:0000256" key="2">
    <source>
        <dbReference type="ARBA" id="ARBA00005297"/>
    </source>
</evidence>
<evidence type="ECO:0000256" key="5">
    <source>
        <dbReference type="ARBA" id="ARBA00023235"/>
    </source>
</evidence>
<evidence type="ECO:0000256" key="3">
    <source>
        <dbReference type="ARBA" id="ARBA00012824"/>
    </source>
</evidence>
<dbReference type="Gene3D" id="3.60.120.10">
    <property type="entry name" value="Anthranilate synthase"/>
    <property type="match status" value="1"/>
</dbReference>
<keyword evidence="5 7" id="KW-0413">Isomerase</keyword>
<evidence type="ECO:0000313" key="8">
    <source>
        <dbReference type="Proteomes" id="UP001497533"/>
    </source>
</evidence>
<name>A0ABM9NNP3_9GAMM</name>
<dbReference type="Proteomes" id="UP001497533">
    <property type="component" value="Chromosome"/>
</dbReference>
<dbReference type="SUPFAM" id="SSF56322">
    <property type="entry name" value="ADC synthase"/>
    <property type="match status" value="1"/>
</dbReference>
<comment type="similarity">
    <text evidence="2">Belongs to the isochorismate synthase family.</text>
</comment>
<accession>A0ABM9NNP3</accession>
<keyword evidence="4" id="KW-0460">Magnesium</keyword>
<dbReference type="GO" id="GO:0008909">
    <property type="term" value="F:isochorismate synthase activity"/>
    <property type="evidence" value="ECO:0007669"/>
    <property type="project" value="UniProtKB-EC"/>
</dbReference>
<evidence type="ECO:0000256" key="1">
    <source>
        <dbReference type="ARBA" id="ARBA00000799"/>
    </source>
</evidence>
<dbReference type="EMBL" id="OZ034688">
    <property type="protein sequence ID" value="CAL1329092.1"/>
    <property type="molecule type" value="Genomic_DNA"/>
</dbReference>
<dbReference type="PANTHER" id="PTHR47253">
    <property type="match status" value="1"/>
</dbReference>
<dbReference type="Pfam" id="PF00425">
    <property type="entry name" value="Chorismate_bind"/>
    <property type="match status" value="1"/>
</dbReference>
<evidence type="ECO:0000313" key="7">
    <source>
        <dbReference type="EMBL" id="CAL1329092.1"/>
    </source>
</evidence>
<dbReference type="NCBIfam" id="TIGR00543">
    <property type="entry name" value="isochor_syn"/>
    <property type="match status" value="1"/>
</dbReference>
<dbReference type="EC" id="5.4.4.2" evidence="3"/>
<dbReference type="InterPro" id="IPR015890">
    <property type="entry name" value="Chorismate_C"/>
</dbReference>
<dbReference type="InterPro" id="IPR044250">
    <property type="entry name" value="MenF-like"/>
</dbReference>
<dbReference type="InterPro" id="IPR005801">
    <property type="entry name" value="ADC_synthase"/>
</dbReference>
<proteinExistence type="inferred from homology"/>
<sequence>MIDKYNKYFFLKLIDEIILYISMLKLKKNEFISIEKYFNKNLFFLGLKWLSNQIFYPQFYWYNRNGKEENSAIGMLKSFNSINDAEFFLLQHLKYPNLRIWGLNGWNSIGNDISNKVKQKSTFYFLPRLEIFRFNLNITFILNINGKNDILNTINFLQKLRFLSNSKFELSINVISKKYNPNYQEWFNLLTKAIKEIKTGKIKKIVLAREVKINLSSTVSVVKILFFNKKKNYNCYHFMIAFNKNLGFISSTPERLYLRKGKKLFSEALAGTIDNDINKNISKKQSYFLMKNEKSQLENLIVANDICKQLQNIVSSLYVSKPTIIKLCKIQHLCRSINATLIKSLDSICLLRLQPTAAVCGFPRKNSRVFLLRNEPFDRNWYAGTGGFISLNKSEFAVSLRCAQIKKTQIFLYSGAGILDNSDPNEEWKEIEKKIFTLKSLFE</sequence>
<evidence type="ECO:0000259" key="6">
    <source>
        <dbReference type="Pfam" id="PF00425"/>
    </source>
</evidence>
<comment type="catalytic activity">
    <reaction evidence="1">
        <text>chorismate = isochorismate</text>
        <dbReference type="Rhea" id="RHEA:18985"/>
        <dbReference type="ChEBI" id="CHEBI:29748"/>
        <dbReference type="ChEBI" id="CHEBI:29780"/>
        <dbReference type="EC" id="5.4.4.2"/>
    </reaction>
</comment>
<feature type="domain" description="Chorismate-utilising enzyme C-terminal" evidence="6">
    <location>
        <begin position="183"/>
        <end position="434"/>
    </location>
</feature>
<protein>
    <recommendedName>
        <fullName evidence="3">isochorismate synthase</fullName>
        <ecNumber evidence="3">5.4.4.2</ecNumber>
    </recommendedName>
</protein>
<keyword evidence="8" id="KW-1185">Reference proteome</keyword>
<gene>
    <name evidence="7" type="primary">menF</name>
    <name evidence="7" type="ORF">PRHACTZTBTEA_161</name>
</gene>
<dbReference type="RefSeq" id="WP_341765146.1">
    <property type="nucleotide sequence ID" value="NZ_OZ034688.1"/>
</dbReference>